<evidence type="ECO:0000313" key="2">
    <source>
        <dbReference type="EMBL" id="PVE13366.1"/>
    </source>
</evidence>
<name>A0A2T7TE11_9ACTN</name>
<protein>
    <submittedName>
        <fullName evidence="2">Uncharacterized protein</fullName>
    </submittedName>
</protein>
<organism evidence="2 3">
    <name type="scientific">Streptomyces scopuliridis RB72</name>
    <dbReference type="NCBI Taxonomy" id="1440053"/>
    <lineage>
        <taxon>Bacteria</taxon>
        <taxon>Bacillati</taxon>
        <taxon>Actinomycetota</taxon>
        <taxon>Actinomycetes</taxon>
        <taxon>Kitasatosporales</taxon>
        <taxon>Streptomycetaceae</taxon>
        <taxon>Streptomyces</taxon>
    </lineage>
</organism>
<dbReference type="Proteomes" id="UP000245992">
    <property type="component" value="Unassembled WGS sequence"/>
</dbReference>
<evidence type="ECO:0000313" key="3">
    <source>
        <dbReference type="Proteomes" id="UP000245992"/>
    </source>
</evidence>
<sequence length="34" mass="3670">MNTSLSGPSSSPSNGPLRARKSTPTYQHSKEIRP</sequence>
<comment type="caution">
    <text evidence="2">The sequence shown here is derived from an EMBL/GenBank/DDBJ whole genome shotgun (WGS) entry which is preliminary data.</text>
</comment>
<dbReference type="EMBL" id="AZSP01000031">
    <property type="protein sequence ID" value="PVE13366.1"/>
    <property type="molecule type" value="Genomic_DNA"/>
</dbReference>
<accession>A0A2T7TE11</accession>
<proteinExistence type="predicted"/>
<gene>
    <name evidence="2" type="ORF">Y717_19170</name>
</gene>
<evidence type="ECO:0000256" key="1">
    <source>
        <dbReference type="SAM" id="MobiDB-lite"/>
    </source>
</evidence>
<feature type="compositionally biased region" description="Low complexity" evidence="1">
    <location>
        <begin position="1"/>
        <end position="17"/>
    </location>
</feature>
<dbReference type="AlphaFoldDB" id="A0A2T7TE11"/>
<reference evidence="2 3" key="1">
    <citation type="submission" date="2013-12" db="EMBL/GenBank/DDBJ databases">
        <title>Annotated genome of Streptomyces scopuliridis.</title>
        <authorList>
            <person name="Olson J.B."/>
        </authorList>
    </citation>
    <scope>NUCLEOTIDE SEQUENCE [LARGE SCALE GENOMIC DNA]</scope>
    <source>
        <strain evidence="2 3">RB72</strain>
    </source>
</reference>
<feature type="region of interest" description="Disordered" evidence="1">
    <location>
        <begin position="1"/>
        <end position="34"/>
    </location>
</feature>
<keyword evidence="3" id="KW-1185">Reference proteome</keyword>